<organism evidence="1 2">
    <name type="scientific">Brevibacillus antibioticus</name>
    <dbReference type="NCBI Taxonomy" id="2570228"/>
    <lineage>
        <taxon>Bacteria</taxon>
        <taxon>Bacillati</taxon>
        <taxon>Bacillota</taxon>
        <taxon>Bacilli</taxon>
        <taxon>Bacillales</taxon>
        <taxon>Paenibacillaceae</taxon>
        <taxon>Brevibacillus</taxon>
    </lineage>
</organism>
<proteinExistence type="predicted"/>
<comment type="caution">
    <text evidence="1">The sequence shown here is derived from an EMBL/GenBank/DDBJ whole genome shotgun (WGS) entry which is preliminary data.</text>
</comment>
<dbReference type="AlphaFoldDB" id="A0A4V5TL83"/>
<reference evidence="1 2" key="1">
    <citation type="submission" date="2019-04" db="EMBL/GenBank/DDBJ databases">
        <title>Whole genome sequencing of Brevibacillus sp. TGS2-1.</title>
        <authorList>
            <person name="Choi A."/>
        </authorList>
    </citation>
    <scope>NUCLEOTIDE SEQUENCE [LARGE SCALE GENOMIC DNA]</scope>
    <source>
        <strain evidence="1 2">TGS2-1</strain>
    </source>
</reference>
<accession>A0A4V5TL83</accession>
<dbReference type="Proteomes" id="UP000307841">
    <property type="component" value="Unassembled WGS sequence"/>
</dbReference>
<keyword evidence="2" id="KW-1185">Reference proteome</keyword>
<name>A0A4V5TL83_9BACL</name>
<dbReference type="EMBL" id="SZNK01000001">
    <property type="protein sequence ID" value="TKI58673.1"/>
    <property type="molecule type" value="Genomic_DNA"/>
</dbReference>
<gene>
    <name evidence="1" type="ORF">E8L90_26560</name>
</gene>
<protein>
    <submittedName>
        <fullName evidence="1">Uncharacterized protein</fullName>
    </submittedName>
</protein>
<sequence>MQKAKHALKRPPLNNIPEPLLWTRFRFLHGVGQSIPQRVGQEAERFLLFPPHHHSRTKLFTSDFDFYTASR</sequence>
<evidence type="ECO:0000313" key="2">
    <source>
        <dbReference type="Proteomes" id="UP000307841"/>
    </source>
</evidence>
<evidence type="ECO:0000313" key="1">
    <source>
        <dbReference type="EMBL" id="TKI58673.1"/>
    </source>
</evidence>